<dbReference type="EMBL" id="JACHJG010000003">
    <property type="protein sequence ID" value="MBB4886021.1"/>
    <property type="molecule type" value="Genomic_DNA"/>
</dbReference>
<dbReference type="AlphaFoldDB" id="A0A7W7LAE3"/>
<name>A0A7W7LAE3_STRNE</name>
<dbReference type="Proteomes" id="UP000556436">
    <property type="component" value="Unassembled WGS sequence"/>
</dbReference>
<keyword evidence="2" id="KW-1185">Reference proteome</keyword>
<evidence type="ECO:0000313" key="2">
    <source>
        <dbReference type="Proteomes" id="UP000556436"/>
    </source>
</evidence>
<gene>
    <name evidence="1" type="ORF">FHS38_002050</name>
</gene>
<reference evidence="1 2" key="1">
    <citation type="submission" date="2020-08" db="EMBL/GenBank/DDBJ databases">
        <title>Genomic Encyclopedia of Type Strains, Phase III (KMG-III): the genomes of soil and plant-associated and newly described type strains.</title>
        <authorList>
            <person name="Whitman W."/>
        </authorList>
    </citation>
    <scope>NUCLEOTIDE SEQUENCE [LARGE SCALE GENOMIC DNA]</scope>
    <source>
        <strain evidence="1 2">CECT 3265</strain>
    </source>
</reference>
<protein>
    <submittedName>
        <fullName evidence="1">Uncharacterized protein</fullName>
    </submittedName>
</protein>
<sequence>MSPHDQPPLPAIGALVLDARRDRVGEVMDVICGRVLLRDPAGGREWEALPCDLRPATTGDALRARVADANDQAARSRL</sequence>
<dbReference type="RefSeq" id="WP_184732998.1">
    <property type="nucleotide sequence ID" value="NZ_BMRW01000003.1"/>
</dbReference>
<evidence type="ECO:0000313" key="1">
    <source>
        <dbReference type="EMBL" id="MBB4886021.1"/>
    </source>
</evidence>
<organism evidence="1 2">
    <name type="scientific">Streptomyces netropsis</name>
    <name type="common">Streptoverticillium netropsis</name>
    <dbReference type="NCBI Taxonomy" id="55404"/>
    <lineage>
        <taxon>Bacteria</taxon>
        <taxon>Bacillati</taxon>
        <taxon>Actinomycetota</taxon>
        <taxon>Actinomycetes</taxon>
        <taxon>Kitasatosporales</taxon>
        <taxon>Streptomycetaceae</taxon>
        <taxon>Streptomyces</taxon>
    </lineage>
</organism>
<proteinExistence type="predicted"/>
<accession>A0A7W7LAE3</accession>
<comment type="caution">
    <text evidence="1">The sequence shown here is derived from an EMBL/GenBank/DDBJ whole genome shotgun (WGS) entry which is preliminary data.</text>
</comment>